<sequence length="60" mass="6934">MCFVFKKGLVKIIGDGVFPSYFLTVQICEQKSYKKNQIGVELLEFFSHTSLSIKLQKNFL</sequence>
<accession>A0ABR5DL94</accession>
<name>A0ABR5DL94_9FLAO</name>
<reference evidence="1 2" key="1">
    <citation type="submission" date="2014-10" db="EMBL/GenBank/DDBJ databases">
        <title>Genome sequencing of Vitellibacter vladivostokensis KMM 3516.</title>
        <authorList>
            <person name="Thevarajoo S."/>
            <person name="Selvaratnam C."/>
            <person name="Goh K.M."/>
            <person name="Chong C.S."/>
        </authorList>
    </citation>
    <scope>NUCLEOTIDE SEQUENCE [LARGE SCALE GENOMIC DNA]</scope>
    <source>
        <strain evidence="1 2">KMM 3516</strain>
    </source>
</reference>
<keyword evidence="2" id="KW-1185">Reference proteome</keyword>
<dbReference type="Proteomes" id="UP000033497">
    <property type="component" value="Unassembled WGS sequence"/>
</dbReference>
<protein>
    <submittedName>
        <fullName evidence="1">Uncharacterized protein</fullName>
    </submittedName>
</protein>
<organism evidence="1 2">
    <name type="scientific">Aequorivita vladivostokensis</name>
    <dbReference type="NCBI Taxonomy" id="171194"/>
    <lineage>
        <taxon>Bacteria</taxon>
        <taxon>Pseudomonadati</taxon>
        <taxon>Bacteroidota</taxon>
        <taxon>Flavobacteriia</taxon>
        <taxon>Flavobacteriales</taxon>
        <taxon>Flavobacteriaceae</taxon>
        <taxon>Aequorivita</taxon>
    </lineage>
</organism>
<comment type="caution">
    <text evidence="1">The sequence shown here is derived from an EMBL/GenBank/DDBJ whole genome shotgun (WGS) entry which is preliminary data.</text>
</comment>
<dbReference type="EMBL" id="JSVU01000002">
    <property type="protein sequence ID" value="KJJ39556.1"/>
    <property type="molecule type" value="Genomic_DNA"/>
</dbReference>
<proteinExistence type="predicted"/>
<evidence type="ECO:0000313" key="1">
    <source>
        <dbReference type="EMBL" id="KJJ39556.1"/>
    </source>
</evidence>
<gene>
    <name evidence="1" type="ORF">MB09_04825</name>
</gene>
<evidence type="ECO:0000313" key="2">
    <source>
        <dbReference type="Proteomes" id="UP000033497"/>
    </source>
</evidence>